<dbReference type="RefSeq" id="WP_066380906.1">
    <property type="nucleotide sequence ID" value="NZ_LTAZ01000004.1"/>
</dbReference>
<dbReference type="Pfam" id="PF09851">
    <property type="entry name" value="SHOCT"/>
    <property type="match status" value="1"/>
</dbReference>
<dbReference type="Proteomes" id="UP000075321">
    <property type="component" value="Unassembled WGS sequence"/>
</dbReference>
<evidence type="ECO:0000256" key="1">
    <source>
        <dbReference type="SAM" id="Phobius"/>
    </source>
</evidence>
<evidence type="ECO:0000313" key="4">
    <source>
        <dbReference type="Proteomes" id="UP000075321"/>
    </source>
</evidence>
<dbReference type="InterPro" id="IPR018649">
    <property type="entry name" value="SHOCT"/>
</dbReference>
<dbReference type="EMBL" id="LTAZ01000004">
    <property type="protein sequence ID" value="KYH26298.1"/>
    <property type="molecule type" value="Genomic_DNA"/>
</dbReference>
<evidence type="ECO:0000259" key="2">
    <source>
        <dbReference type="Pfam" id="PF09851"/>
    </source>
</evidence>
<keyword evidence="1" id="KW-1133">Transmembrane helix</keyword>
<feature type="domain" description="SHOCT" evidence="2">
    <location>
        <begin position="75"/>
        <end position="100"/>
    </location>
</feature>
<comment type="caution">
    <text evidence="3">The sequence shown here is derived from an EMBL/GenBank/DDBJ whole genome shotgun (WGS) entry which is preliminary data.</text>
</comment>
<dbReference type="AlphaFoldDB" id="A0A151AF25"/>
<evidence type="ECO:0000313" key="3">
    <source>
        <dbReference type="EMBL" id="KYH26298.1"/>
    </source>
</evidence>
<protein>
    <recommendedName>
        <fullName evidence="2">SHOCT domain-containing protein</fullName>
    </recommendedName>
</protein>
<accession>A0A151AF25</accession>
<name>A0A151AF25_9EURY</name>
<gene>
    <name evidence="3" type="ORF">HAPAU_13940</name>
</gene>
<proteinExistence type="predicted"/>
<keyword evidence="1" id="KW-0812">Transmembrane</keyword>
<sequence>MGSSSTESSYDIMEIFIIKFVLADVVIVAALLLADPIYAVAITALLVVSVFLTWYLTHRINGETTGGTADSERDPVTNLQERYAAGELTESEFESALDRLIDANERAQRAGVETEELSIERSS</sequence>
<dbReference type="PATRIC" id="fig|1008153.3.peg.1406"/>
<feature type="transmembrane region" description="Helical" evidence="1">
    <location>
        <begin position="12"/>
        <end position="31"/>
    </location>
</feature>
<keyword evidence="1" id="KW-0472">Membrane</keyword>
<keyword evidence="4" id="KW-1185">Reference proteome</keyword>
<feature type="transmembrane region" description="Helical" evidence="1">
    <location>
        <begin position="37"/>
        <end position="56"/>
    </location>
</feature>
<reference evidence="3 4" key="1">
    <citation type="submission" date="2016-02" db="EMBL/GenBank/DDBJ databases">
        <title>Genome sequence of Halalkalicoccus paucihalophilus DSM 24557.</title>
        <authorList>
            <person name="Poehlein A."/>
            <person name="Daniel R."/>
        </authorList>
    </citation>
    <scope>NUCLEOTIDE SEQUENCE [LARGE SCALE GENOMIC DNA]</scope>
    <source>
        <strain evidence="3 4">DSM 24557</strain>
    </source>
</reference>
<organism evidence="3 4">
    <name type="scientific">Halalkalicoccus paucihalophilus</name>
    <dbReference type="NCBI Taxonomy" id="1008153"/>
    <lineage>
        <taxon>Archaea</taxon>
        <taxon>Methanobacteriati</taxon>
        <taxon>Methanobacteriota</taxon>
        <taxon>Stenosarchaea group</taxon>
        <taxon>Halobacteria</taxon>
        <taxon>Halobacteriales</taxon>
        <taxon>Halococcaceae</taxon>
        <taxon>Halalkalicoccus</taxon>
    </lineage>
</organism>
<dbReference type="OrthoDB" id="53394at2157"/>